<dbReference type="InterPro" id="IPR033010">
    <property type="entry name" value="Cdc20/Fizzy"/>
</dbReference>
<reference evidence="6 7" key="1">
    <citation type="submission" date="2024-08" db="EMBL/GenBank/DDBJ databases">
        <title>Insights into the chromosomal genome structure of Flemingia macrophylla.</title>
        <authorList>
            <person name="Ding Y."/>
            <person name="Zhao Y."/>
            <person name="Bi W."/>
            <person name="Wu M."/>
            <person name="Zhao G."/>
            <person name="Gong Y."/>
            <person name="Li W."/>
            <person name="Zhang P."/>
        </authorList>
    </citation>
    <scope>NUCLEOTIDE SEQUENCE [LARGE SCALE GENOMIC DNA]</scope>
    <source>
        <strain evidence="6">DYQJB</strain>
        <tissue evidence="6">Leaf</tissue>
    </source>
</reference>
<keyword evidence="1" id="KW-0853">WD repeat</keyword>
<dbReference type="AlphaFoldDB" id="A0ABD1L4B4"/>
<dbReference type="PANTHER" id="PTHR19918">
    <property type="entry name" value="CELL DIVISION CYCLE 20 CDC20 FIZZY -RELATED"/>
    <property type="match status" value="1"/>
</dbReference>
<dbReference type="GO" id="GO:0051301">
    <property type="term" value="P:cell division"/>
    <property type="evidence" value="ECO:0007669"/>
    <property type="project" value="UniProtKB-KW"/>
</dbReference>
<evidence type="ECO:0000313" key="6">
    <source>
        <dbReference type="EMBL" id="KAL2318331.1"/>
    </source>
</evidence>
<name>A0ABD1L4B4_9FABA</name>
<evidence type="ECO:0000256" key="4">
    <source>
        <dbReference type="ARBA" id="ARBA00022776"/>
    </source>
</evidence>
<keyword evidence="4" id="KW-0498">Mitosis</keyword>
<evidence type="ECO:0000313" key="7">
    <source>
        <dbReference type="Proteomes" id="UP001603857"/>
    </source>
</evidence>
<sequence>MGQENLLASNGGSQVCASQWNKNDHELLNSHGFTNNQLSLWKYPSMVEMAELKGHTSRVLFMVQSLDGSTVASA</sequence>
<protein>
    <submittedName>
        <fullName evidence="6">Uncharacterized protein</fullName>
    </submittedName>
</protein>
<dbReference type="Gene3D" id="2.130.10.10">
    <property type="entry name" value="YVTN repeat-like/Quinoprotein amine dehydrogenase"/>
    <property type="match status" value="1"/>
</dbReference>
<evidence type="ECO:0000256" key="5">
    <source>
        <dbReference type="ARBA" id="ARBA00023306"/>
    </source>
</evidence>
<dbReference type="EMBL" id="JBGMDY010000011">
    <property type="protein sequence ID" value="KAL2318331.1"/>
    <property type="molecule type" value="Genomic_DNA"/>
</dbReference>
<dbReference type="SUPFAM" id="SSF50978">
    <property type="entry name" value="WD40 repeat-like"/>
    <property type="match status" value="1"/>
</dbReference>
<dbReference type="Proteomes" id="UP001603857">
    <property type="component" value="Unassembled WGS sequence"/>
</dbReference>
<keyword evidence="5" id="KW-0131">Cell cycle</keyword>
<dbReference type="InterPro" id="IPR015943">
    <property type="entry name" value="WD40/YVTN_repeat-like_dom_sf"/>
</dbReference>
<gene>
    <name evidence="6" type="ORF">Fmac_032207</name>
</gene>
<keyword evidence="3" id="KW-0677">Repeat</keyword>
<organism evidence="6 7">
    <name type="scientific">Flemingia macrophylla</name>
    <dbReference type="NCBI Taxonomy" id="520843"/>
    <lineage>
        <taxon>Eukaryota</taxon>
        <taxon>Viridiplantae</taxon>
        <taxon>Streptophyta</taxon>
        <taxon>Embryophyta</taxon>
        <taxon>Tracheophyta</taxon>
        <taxon>Spermatophyta</taxon>
        <taxon>Magnoliopsida</taxon>
        <taxon>eudicotyledons</taxon>
        <taxon>Gunneridae</taxon>
        <taxon>Pentapetalae</taxon>
        <taxon>rosids</taxon>
        <taxon>fabids</taxon>
        <taxon>Fabales</taxon>
        <taxon>Fabaceae</taxon>
        <taxon>Papilionoideae</taxon>
        <taxon>50 kb inversion clade</taxon>
        <taxon>NPAAA clade</taxon>
        <taxon>indigoferoid/millettioid clade</taxon>
        <taxon>Phaseoleae</taxon>
        <taxon>Flemingia</taxon>
    </lineage>
</organism>
<proteinExistence type="predicted"/>
<keyword evidence="7" id="KW-1185">Reference proteome</keyword>
<dbReference type="InterPro" id="IPR036322">
    <property type="entry name" value="WD40_repeat_dom_sf"/>
</dbReference>
<dbReference type="PANTHER" id="PTHR19918:SF8">
    <property type="entry name" value="FI02843P"/>
    <property type="match status" value="1"/>
</dbReference>
<evidence type="ECO:0000256" key="3">
    <source>
        <dbReference type="ARBA" id="ARBA00022737"/>
    </source>
</evidence>
<evidence type="ECO:0000256" key="1">
    <source>
        <dbReference type="ARBA" id="ARBA00022574"/>
    </source>
</evidence>
<evidence type="ECO:0000256" key="2">
    <source>
        <dbReference type="ARBA" id="ARBA00022618"/>
    </source>
</evidence>
<accession>A0ABD1L4B4</accession>
<keyword evidence="2" id="KW-0132">Cell division</keyword>
<comment type="caution">
    <text evidence="6">The sequence shown here is derived from an EMBL/GenBank/DDBJ whole genome shotgun (WGS) entry which is preliminary data.</text>
</comment>